<proteinExistence type="inferred from homology"/>
<name>Q3SIZ5_THIDA</name>
<dbReference type="STRING" id="292415.Tbd_1427"/>
<evidence type="ECO:0000256" key="7">
    <source>
        <dbReference type="SAM" id="Phobius"/>
    </source>
</evidence>
<keyword evidence="6 7" id="KW-0472">Membrane</keyword>
<evidence type="ECO:0000256" key="2">
    <source>
        <dbReference type="ARBA" id="ARBA00006386"/>
    </source>
</evidence>
<dbReference type="KEGG" id="tbd:Tbd_1427"/>
<evidence type="ECO:0000313" key="9">
    <source>
        <dbReference type="Proteomes" id="UP000008291"/>
    </source>
</evidence>
<dbReference type="InterPro" id="IPR053166">
    <property type="entry name" value="UPF0718_permease"/>
</dbReference>
<reference evidence="8 9" key="1">
    <citation type="journal article" date="2006" name="J. Bacteriol.">
        <title>The genome sequence of the obligately chemolithoautotrophic, facultatively anaerobic bacterium Thiobacillus denitrificans.</title>
        <authorList>
            <person name="Beller H.R."/>
            <person name="Chain P.S."/>
            <person name="Letain T.E."/>
            <person name="Chakicherla A."/>
            <person name="Larimer F.W."/>
            <person name="Richardson P.M."/>
            <person name="Coleman M.A."/>
            <person name="Wood A.P."/>
            <person name="Kelly D.P."/>
        </authorList>
    </citation>
    <scope>NUCLEOTIDE SEQUENCE [LARGE SCALE GENOMIC DNA]</scope>
    <source>
        <strain evidence="8 9">ATCC 25259</strain>
    </source>
</reference>
<evidence type="ECO:0000256" key="5">
    <source>
        <dbReference type="ARBA" id="ARBA00022989"/>
    </source>
</evidence>
<feature type="transmembrane region" description="Helical" evidence="7">
    <location>
        <begin position="73"/>
        <end position="97"/>
    </location>
</feature>
<dbReference type="PANTHER" id="PTHR42775:SF1">
    <property type="entry name" value="PERMEASE RV2963-RELATED"/>
    <property type="match status" value="1"/>
</dbReference>
<feature type="transmembrane region" description="Helical" evidence="7">
    <location>
        <begin position="134"/>
        <end position="154"/>
    </location>
</feature>
<evidence type="ECO:0000256" key="6">
    <source>
        <dbReference type="ARBA" id="ARBA00023136"/>
    </source>
</evidence>
<evidence type="ECO:0000313" key="8">
    <source>
        <dbReference type="EMBL" id="AAZ97380.1"/>
    </source>
</evidence>
<dbReference type="eggNOG" id="COG0701">
    <property type="taxonomic scope" value="Bacteria"/>
</dbReference>
<dbReference type="AlphaFoldDB" id="Q3SIZ5"/>
<organism evidence="8 9">
    <name type="scientific">Thiobacillus denitrificans (strain ATCC 25259 / T1)</name>
    <dbReference type="NCBI Taxonomy" id="292415"/>
    <lineage>
        <taxon>Bacteria</taxon>
        <taxon>Pseudomonadati</taxon>
        <taxon>Pseudomonadota</taxon>
        <taxon>Betaproteobacteria</taxon>
        <taxon>Nitrosomonadales</taxon>
        <taxon>Thiobacillaceae</taxon>
        <taxon>Thiobacillus</taxon>
    </lineage>
</organism>
<accession>Q3SIZ5</accession>
<sequence length="322" mass="34420">MFDALATLLVFDLAGLTPGTPLGQALHFFVMDVAKILALLTTVIYLMGWLRALLTPERVRAMMRGRSGPGARLVAVGLGAVTPFCSCSSIPLFIGFVEAGIPLGVTLSFLIASPMVNQVAVVVLAGVIGWETTLIYVATGLTVAFVGGYVLQAFKLERWVEDYVWKIHMGEAALETERDNSLRARHDYAWNEVRQIVGRIWKYVFIGVGIGAFIHGYVPADFVAKIAGDGSVLSVIVAVLVGVPMYSDAVGIIPVAEALLGKGVPLGTVLAFMMAVIALSLPEMLILRKVVKWPLLGIFAAYLAAAFVLVGVLFNALRSVTA</sequence>
<dbReference type="HOGENOM" id="CLU_059148_0_0_4"/>
<evidence type="ECO:0000256" key="4">
    <source>
        <dbReference type="ARBA" id="ARBA00022692"/>
    </source>
</evidence>
<dbReference type="InterPro" id="IPR005524">
    <property type="entry name" value="DUF318"/>
</dbReference>
<dbReference type="EMBL" id="CP000116">
    <property type="protein sequence ID" value="AAZ97380.1"/>
    <property type="molecule type" value="Genomic_DNA"/>
</dbReference>
<feature type="transmembrane region" description="Helical" evidence="7">
    <location>
        <begin position="33"/>
        <end position="52"/>
    </location>
</feature>
<protein>
    <submittedName>
        <fullName evidence="8">Putative permease</fullName>
    </submittedName>
</protein>
<feature type="transmembrane region" description="Helical" evidence="7">
    <location>
        <begin position="259"/>
        <end position="281"/>
    </location>
</feature>
<keyword evidence="5 7" id="KW-1133">Transmembrane helix</keyword>
<keyword evidence="9" id="KW-1185">Reference proteome</keyword>
<dbReference type="RefSeq" id="WP_011311939.1">
    <property type="nucleotide sequence ID" value="NC_007404.1"/>
</dbReference>
<feature type="transmembrane region" description="Helical" evidence="7">
    <location>
        <begin position="200"/>
        <end position="218"/>
    </location>
</feature>
<dbReference type="Pfam" id="PF03773">
    <property type="entry name" value="ArsP_1"/>
    <property type="match status" value="1"/>
</dbReference>
<dbReference type="Proteomes" id="UP000008291">
    <property type="component" value="Chromosome"/>
</dbReference>
<dbReference type="GO" id="GO:0005886">
    <property type="term" value="C:plasma membrane"/>
    <property type="evidence" value="ECO:0007669"/>
    <property type="project" value="UniProtKB-SubCell"/>
</dbReference>
<feature type="transmembrane region" description="Helical" evidence="7">
    <location>
        <begin position="230"/>
        <end position="247"/>
    </location>
</feature>
<evidence type="ECO:0000256" key="1">
    <source>
        <dbReference type="ARBA" id="ARBA00004651"/>
    </source>
</evidence>
<dbReference type="OrthoDB" id="9777774at2"/>
<comment type="subcellular location">
    <subcellularLocation>
        <location evidence="1">Cell membrane</location>
        <topology evidence="1">Multi-pass membrane protein</topology>
    </subcellularLocation>
</comment>
<evidence type="ECO:0000256" key="3">
    <source>
        <dbReference type="ARBA" id="ARBA00022475"/>
    </source>
</evidence>
<feature type="transmembrane region" description="Helical" evidence="7">
    <location>
        <begin position="103"/>
        <end position="127"/>
    </location>
</feature>
<comment type="similarity">
    <text evidence="2">Belongs to the UPF0718 family.</text>
</comment>
<dbReference type="PANTHER" id="PTHR42775">
    <property type="entry name" value="PERMEASE RV2963-RELATED"/>
    <property type="match status" value="1"/>
</dbReference>
<keyword evidence="4 7" id="KW-0812">Transmembrane</keyword>
<gene>
    <name evidence="8" type="ordered locus">Tbd_1427</name>
</gene>
<keyword evidence="3" id="KW-1003">Cell membrane</keyword>
<feature type="transmembrane region" description="Helical" evidence="7">
    <location>
        <begin position="293"/>
        <end position="317"/>
    </location>
</feature>